<proteinExistence type="predicted"/>
<dbReference type="Proteomes" id="UP000005239">
    <property type="component" value="Unassembled WGS sequence"/>
</dbReference>
<dbReference type="EnsemblMetazoa" id="PPA38910.1">
    <property type="protein sequence ID" value="PPA38910.1"/>
    <property type="gene ID" value="WBGene00277279"/>
</dbReference>
<accession>A0A8R1UU77</accession>
<organism evidence="1 2">
    <name type="scientific">Pristionchus pacificus</name>
    <name type="common">Parasitic nematode worm</name>
    <dbReference type="NCBI Taxonomy" id="54126"/>
    <lineage>
        <taxon>Eukaryota</taxon>
        <taxon>Metazoa</taxon>
        <taxon>Ecdysozoa</taxon>
        <taxon>Nematoda</taxon>
        <taxon>Chromadorea</taxon>
        <taxon>Rhabditida</taxon>
        <taxon>Rhabditina</taxon>
        <taxon>Diplogasteromorpha</taxon>
        <taxon>Diplogasteroidea</taxon>
        <taxon>Neodiplogasteridae</taxon>
        <taxon>Pristionchus</taxon>
    </lineage>
</organism>
<sequence>WVRMAVGGLTATWNRLEAEQGRAMLVLFILFLFLASRKIIGFAHSGSRLLSLPPPPVSSHLD</sequence>
<gene>
    <name evidence="1" type="primary">WBGene00277279</name>
</gene>
<protein>
    <submittedName>
        <fullName evidence="1">Uncharacterized protein</fullName>
    </submittedName>
</protein>
<keyword evidence="2" id="KW-1185">Reference proteome</keyword>
<reference evidence="2" key="1">
    <citation type="journal article" date="2008" name="Nat. Genet.">
        <title>The Pristionchus pacificus genome provides a unique perspective on nematode lifestyle and parasitism.</title>
        <authorList>
            <person name="Dieterich C."/>
            <person name="Clifton S.W."/>
            <person name="Schuster L.N."/>
            <person name="Chinwalla A."/>
            <person name="Delehaunty K."/>
            <person name="Dinkelacker I."/>
            <person name="Fulton L."/>
            <person name="Fulton R."/>
            <person name="Godfrey J."/>
            <person name="Minx P."/>
            <person name="Mitreva M."/>
            <person name="Roeseler W."/>
            <person name="Tian H."/>
            <person name="Witte H."/>
            <person name="Yang S.P."/>
            <person name="Wilson R.K."/>
            <person name="Sommer R.J."/>
        </authorList>
    </citation>
    <scope>NUCLEOTIDE SEQUENCE [LARGE SCALE GENOMIC DNA]</scope>
    <source>
        <strain evidence="2">PS312</strain>
    </source>
</reference>
<accession>A0A2A6BCJ4</accession>
<evidence type="ECO:0000313" key="1">
    <source>
        <dbReference type="EnsemblMetazoa" id="PPA38910.1"/>
    </source>
</evidence>
<evidence type="ECO:0000313" key="2">
    <source>
        <dbReference type="Proteomes" id="UP000005239"/>
    </source>
</evidence>
<reference evidence="1" key="2">
    <citation type="submission" date="2022-06" db="UniProtKB">
        <authorList>
            <consortium name="EnsemblMetazoa"/>
        </authorList>
    </citation>
    <scope>IDENTIFICATION</scope>
    <source>
        <strain evidence="1">PS312</strain>
    </source>
</reference>
<dbReference type="AlphaFoldDB" id="A0A2A6BCJ4"/>
<name>A0A2A6BCJ4_PRIPA</name>